<proteinExistence type="predicted"/>
<evidence type="ECO:0000313" key="3">
    <source>
        <dbReference type="Proteomes" id="UP001152795"/>
    </source>
</evidence>
<dbReference type="Proteomes" id="UP001152795">
    <property type="component" value="Unassembled WGS sequence"/>
</dbReference>
<feature type="compositionally biased region" description="Polar residues" evidence="1">
    <location>
        <begin position="63"/>
        <end position="85"/>
    </location>
</feature>
<dbReference type="EMBL" id="CACRXK020015510">
    <property type="protein sequence ID" value="CAB4028485.1"/>
    <property type="molecule type" value="Genomic_DNA"/>
</dbReference>
<sequence length="104" mass="11735">MRDTEKNINESENSDMDMQRSPSVSEGGTSAKDVEGEQDGREEMRDSDKNMISRPDMQPPPSVSVNNNATSNDYNTLTTRYSSFTPPAGWVLTMRNTWTKLQIK</sequence>
<dbReference type="AlphaFoldDB" id="A0A6S7J8P2"/>
<evidence type="ECO:0000256" key="1">
    <source>
        <dbReference type="SAM" id="MobiDB-lite"/>
    </source>
</evidence>
<comment type="caution">
    <text evidence="2">The sequence shown here is derived from an EMBL/GenBank/DDBJ whole genome shotgun (WGS) entry which is preliminary data.</text>
</comment>
<feature type="region of interest" description="Disordered" evidence="1">
    <location>
        <begin position="1"/>
        <end position="86"/>
    </location>
</feature>
<keyword evidence="3" id="KW-1185">Reference proteome</keyword>
<feature type="compositionally biased region" description="Basic and acidic residues" evidence="1">
    <location>
        <begin position="32"/>
        <end position="51"/>
    </location>
</feature>
<evidence type="ECO:0000313" key="2">
    <source>
        <dbReference type="EMBL" id="CAB4028485.1"/>
    </source>
</evidence>
<reference evidence="2" key="1">
    <citation type="submission" date="2020-04" db="EMBL/GenBank/DDBJ databases">
        <authorList>
            <person name="Alioto T."/>
            <person name="Alioto T."/>
            <person name="Gomez Garrido J."/>
        </authorList>
    </citation>
    <scope>NUCLEOTIDE SEQUENCE</scope>
    <source>
        <strain evidence="2">A484AB</strain>
    </source>
</reference>
<gene>
    <name evidence="2" type="ORF">PACLA_8A082344</name>
</gene>
<organism evidence="2 3">
    <name type="scientific">Paramuricea clavata</name>
    <name type="common">Red gorgonian</name>
    <name type="synonym">Violescent sea-whip</name>
    <dbReference type="NCBI Taxonomy" id="317549"/>
    <lineage>
        <taxon>Eukaryota</taxon>
        <taxon>Metazoa</taxon>
        <taxon>Cnidaria</taxon>
        <taxon>Anthozoa</taxon>
        <taxon>Octocorallia</taxon>
        <taxon>Malacalcyonacea</taxon>
        <taxon>Plexauridae</taxon>
        <taxon>Paramuricea</taxon>
    </lineage>
</organism>
<accession>A0A6S7J8P2</accession>
<name>A0A6S7J8P2_PARCT</name>
<protein>
    <submittedName>
        <fullName evidence="2">Uncharacterized protein</fullName>
    </submittedName>
</protein>